<dbReference type="EMBL" id="MF101439">
    <property type="protein sequence ID" value="ARW65792.1"/>
    <property type="molecule type" value="Genomic_DNA"/>
</dbReference>
<protein>
    <submittedName>
        <fullName evidence="6">Ribosomal protein S20</fullName>
    </submittedName>
</protein>
<evidence type="ECO:0000256" key="3">
    <source>
        <dbReference type="ARBA" id="ARBA00022884"/>
    </source>
</evidence>
<evidence type="ECO:0000256" key="4">
    <source>
        <dbReference type="ARBA" id="ARBA00022980"/>
    </source>
</evidence>
<sequence>MPQTTSHIKNSKLILRNRNSNKKYKIAIKQSIKQYLLSVKSIITTNNQDTLKLCQDNLSTVYKKIDKAVKKNILHKNTAARKKSRLAKLLK</sequence>
<dbReference type="AlphaFoldDB" id="A0A1Z1MIX4"/>
<dbReference type="GO" id="GO:0003735">
    <property type="term" value="F:structural constituent of ribosome"/>
    <property type="evidence" value="ECO:0007669"/>
    <property type="project" value="InterPro"/>
</dbReference>
<gene>
    <name evidence="6" type="primary">rps20</name>
</gene>
<proteinExistence type="inferred from homology"/>
<dbReference type="InterPro" id="IPR036510">
    <property type="entry name" value="Ribosomal_bS20_sf"/>
</dbReference>
<keyword evidence="6" id="KW-0934">Plastid</keyword>
<reference evidence="6" key="1">
    <citation type="journal article" date="2017" name="J. Phycol.">
        <title>Analysis of chloroplast genomes and a supermatrix inform reclassification of the Rhodomelaceae (Rhodophyta).</title>
        <authorList>
            <person name="Diaz-Tapia P."/>
            <person name="Maggs C.A."/>
            <person name="West J.A."/>
            <person name="Verbruggen H."/>
        </authorList>
    </citation>
    <scope>NUCLEOTIDE SEQUENCE</scope>
    <source>
        <strain evidence="6">PD931</strain>
    </source>
</reference>
<dbReference type="SUPFAM" id="SSF46992">
    <property type="entry name" value="Ribosomal protein S20"/>
    <property type="match status" value="1"/>
</dbReference>
<geneLocation type="chloroplast" evidence="6"/>
<dbReference type="PANTHER" id="PTHR33398:SF1">
    <property type="entry name" value="SMALL RIBOSOMAL SUBUNIT PROTEIN BS20C"/>
    <property type="match status" value="1"/>
</dbReference>
<evidence type="ECO:0000256" key="2">
    <source>
        <dbReference type="ARBA" id="ARBA00022730"/>
    </source>
</evidence>
<dbReference type="InterPro" id="IPR002583">
    <property type="entry name" value="Ribosomal_bS20"/>
</dbReference>
<evidence type="ECO:0000313" key="6">
    <source>
        <dbReference type="EMBL" id="ARW65792.1"/>
    </source>
</evidence>
<organism evidence="6">
    <name type="scientific">Vertebrata australis</name>
    <dbReference type="NCBI Taxonomy" id="1967852"/>
    <lineage>
        <taxon>Eukaryota</taxon>
        <taxon>Rhodophyta</taxon>
        <taxon>Florideophyceae</taxon>
        <taxon>Rhodymeniophycidae</taxon>
        <taxon>Ceramiales</taxon>
        <taxon>Rhodomelaceae</taxon>
        <taxon>Polysiphonioideae</taxon>
        <taxon>Vertebrata</taxon>
    </lineage>
</organism>
<dbReference type="GeneID" id="33358831"/>
<keyword evidence="2" id="KW-0699">rRNA-binding</keyword>
<keyword evidence="6" id="KW-0150">Chloroplast</keyword>
<keyword evidence="4 6" id="KW-0689">Ribosomal protein</keyword>
<dbReference type="Pfam" id="PF01649">
    <property type="entry name" value="Ribosomal_S20p"/>
    <property type="match status" value="1"/>
</dbReference>
<comment type="similarity">
    <text evidence="1">Belongs to the bacterial ribosomal protein bS20 family.</text>
</comment>
<dbReference type="Gene3D" id="1.20.58.110">
    <property type="entry name" value="Ribosomal protein S20"/>
    <property type="match status" value="1"/>
</dbReference>
<evidence type="ECO:0000256" key="1">
    <source>
        <dbReference type="ARBA" id="ARBA00007634"/>
    </source>
</evidence>
<dbReference type="GO" id="GO:0070181">
    <property type="term" value="F:small ribosomal subunit rRNA binding"/>
    <property type="evidence" value="ECO:0007669"/>
    <property type="project" value="TreeGrafter"/>
</dbReference>
<name>A0A1Z1MIX4_9FLOR</name>
<accession>A0A1Z1MIX4</accession>
<dbReference type="NCBIfam" id="TIGR00029">
    <property type="entry name" value="S20"/>
    <property type="match status" value="1"/>
</dbReference>
<keyword evidence="3" id="KW-0694">RNA-binding</keyword>
<evidence type="ECO:0000256" key="5">
    <source>
        <dbReference type="ARBA" id="ARBA00023274"/>
    </source>
</evidence>
<dbReference type="PANTHER" id="PTHR33398">
    <property type="entry name" value="30S RIBOSOMAL PROTEIN S20"/>
    <property type="match status" value="1"/>
</dbReference>
<dbReference type="GO" id="GO:0015935">
    <property type="term" value="C:small ribosomal subunit"/>
    <property type="evidence" value="ECO:0007669"/>
    <property type="project" value="TreeGrafter"/>
</dbReference>
<dbReference type="RefSeq" id="YP_009396606.1">
    <property type="nucleotide sequence ID" value="NC_035283.1"/>
</dbReference>
<keyword evidence="5" id="KW-0687">Ribonucleoprotein</keyword>
<dbReference type="GO" id="GO:0006412">
    <property type="term" value="P:translation"/>
    <property type="evidence" value="ECO:0007669"/>
    <property type="project" value="InterPro"/>
</dbReference>